<comment type="caution">
    <text evidence="1">The sequence shown here is derived from an EMBL/GenBank/DDBJ whole genome shotgun (WGS) entry which is preliminary data.</text>
</comment>
<dbReference type="EMBL" id="VUJU01007758">
    <property type="protein sequence ID" value="KAF0740834.1"/>
    <property type="molecule type" value="Genomic_DNA"/>
</dbReference>
<protein>
    <submittedName>
        <fullName evidence="1">Uncharacterized protein</fullName>
    </submittedName>
</protein>
<dbReference type="AlphaFoldDB" id="A0A6G0XKV4"/>
<evidence type="ECO:0000313" key="2">
    <source>
        <dbReference type="Proteomes" id="UP000478052"/>
    </source>
</evidence>
<sequence>MSDFKIQSPSSAASSTPNIAVMSGANDDVLEIQSLTATSTQQTSDGPVVPEVARVEFAGRPKRLWCSTPNIYMEFDANITTKSECIIPMMQVLTNAENGSIESTLDDPVTDLSTAADELTAVISGAKEVLEVQSSTSTPTQRISGGPEVPEIAREEFAGPPKRLWCSTPNIYMEFDANITTKSECIIPMMQVLTNAENGSIESTLDDPVTDLSTAADELTAVISGAKKVLEVQSSTSTPTQRISGGPEVPEIAREEFAGPPKRLWCSMPNIHLEFDANNTNKSKCIPMMQILNSAENGSIKPTLDDPMTDLSTVADDELTATTVEKVPRRRSLWKRAKKIVLRMFCCA</sequence>
<accession>A0A6G0XKV4</accession>
<dbReference type="Proteomes" id="UP000478052">
    <property type="component" value="Unassembled WGS sequence"/>
</dbReference>
<organism evidence="1 2">
    <name type="scientific">Aphis craccivora</name>
    <name type="common">Cowpea aphid</name>
    <dbReference type="NCBI Taxonomy" id="307492"/>
    <lineage>
        <taxon>Eukaryota</taxon>
        <taxon>Metazoa</taxon>
        <taxon>Ecdysozoa</taxon>
        <taxon>Arthropoda</taxon>
        <taxon>Hexapoda</taxon>
        <taxon>Insecta</taxon>
        <taxon>Pterygota</taxon>
        <taxon>Neoptera</taxon>
        <taxon>Paraneoptera</taxon>
        <taxon>Hemiptera</taxon>
        <taxon>Sternorrhyncha</taxon>
        <taxon>Aphidomorpha</taxon>
        <taxon>Aphidoidea</taxon>
        <taxon>Aphididae</taxon>
        <taxon>Aphidini</taxon>
        <taxon>Aphis</taxon>
        <taxon>Aphis</taxon>
    </lineage>
</organism>
<proteinExistence type="predicted"/>
<gene>
    <name evidence="1" type="ORF">FWK35_00036066</name>
</gene>
<keyword evidence="2" id="KW-1185">Reference proteome</keyword>
<name>A0A6G0XKV4_APHCR</name>
<reference evidence="1 2" key="1">
    <citation type="submission" date="2019-08" db="EMBL/GenBank/DDBJ databases">
        <title>Whole genome of Aphis craccivora.</title>
        <authorList>
            <person name="Voronova N.V."/>
            <person name="Shulinski R.S."/>
            <person name="Bandarenka Y.V."/>
            <person name="Zhorov D.G."/>
            <person name="Warner D."/>
        </authorList>
    </citation>
    <scope>NUCLEOTIDE SEQUENCE [LARGE SCALE GENOMIC DNA]</scope>
    <source>
        <strain evidence="1">180601</strain>
        <tissue evidence="1">Whole Body</tissue>
    </source>
</reference>
<evidence type="ECO:0000313" key="1">
    <source>
        <dbReference type="EMBL" id="KAF0740834.1"/>
    </source>
</evidence>